<dbReference type="Pfam" id="PF01272">
    <property type="entry name" value="GreA_GreB"/>
    <property type="match status" value="1"/>
</dbReference>
<dbReference type="OrthoDB" id="192847at2"/>
<dbReference type="AlphaFoldDB" id="A0A5B8UTY8"/>
<evidence type="ECO:0000313" key="3">
    <source>
        <dbReference type="Proteomes" id="UP000321479"/>
    </source>
</evidence>
<name>A0A5B8UTY8_9SPHI</name>
<dbReference type="Gene3D" id="3.10.50.30">
    <property type="entry name" value="Transcription elongation factor, GreA/GreB, C-terminal domain"/>
    <property type="match status" value="1"/>
</dbReference>
<evidence type="ECO:0000313" key="2">
    <source>
        <dbReference type="EMBL" id="QEC62382.1"/>
    </source>
</evidence>
<dbReference type="KEGG" id="mgin:FRZ54_07220"/>
<evidence type="ECO:0000259" key="1">
    <source>
        <dbReference type="Pfam" id="PF01272"/>
    </source>
</evidence>
<dbReference type="EMBL" id="CP042436">
    <property type="protein sequence ID" value="QEC62382.1"/>
    <property type="molecule type" value="Genomic_DNA"/>
</dbReference>
<keyword evidence="3" id="KW-1185">Reference proteome</keyword>
<feature type="domain" description="Transcription elongation factor GreA/GreB C-terminal" evidence="1">
    <location>
        <begin position="53"/>
        <end position="124"/>
    </location>
</feature>
<dbReference type="GO" id="GO:0003677">
    <property type="term" value="F:DNA binding"/>
    <property type="evidence" value="ECO:0007669"/>
    <property type="project" value="InterPro"/>
</dbReference>
<gene>
    <name evidence="2" type="ORF">FRZ54_07220</name>
</gene>
<protein>
    <recommendedName>
        <fullName evidence="1">Transcription elongation factor GreA/GreB C-terminal domain-containing protein</fullName>
    </recommendedName>
</protein>
<proteinExistence type="predicted"/>
<accession>A0A5B8UTY8</accession>
<organism evidence="2 3">
    <name type="scientific">Mucilaginibacter ginsenosidivorans</name>
    <dbReference type="NCBI Taxonomy" id="398053"/>
    <lineage>
        <taxon>Bacteria</taxon>
        <taxon>Pseudomonadati</taxon>
        <taxon>Bacteroidota</taxon>
        <taxon>Sphingobacteriia</taxon>
        <taxon>Sphingobacteriales</taxon>
        <taxon>Sphingobacteriaceae</taxon>
        <taxon>Mucilaginibacter</taxon>
    </lineage>
</organism>
<sequence length="149" mass="16861">MGKRFQLTLTIGDFKLLMKYYFTEGLSVFNKRKLFGELNDARIVGKGSLPLNVARQGAKVLVRNIGKHQTFRVHIVAQNPEPARLNKIMITDPLSIALLGYADGHRTEWEMPDGIQRFELLSVHRDGEDPEFLAADSPNVCAGYDERFV</sequence>
<reference evidence="2 3" key="1">
    <citation type="journal article" date="2017" name="Curr. Microbiol.">
        <title>Mucilaginibacter ginsenosidivorans sp. nov., Isolated from Soil of Ginseng Field.</title>
        <authorList>
            <person name="Kim M.M."/>
            <person name="Siddiqi M.Z."/>
            <person name="Im W.T."/>
        </authorList>
    </citation>
    <scope>NUCLEOTIDE SEQUENCE [LARGE SCALE GENOMIC DNA]</scope>
    <source>
        <strain evidence="2 3">Gsoil 3017</strain>
    </source>
</reference>
<dbReference type="Proteomes" id="UP000321479">
    <property type="component" value="Chromosome"/>
</dbReference>
<dbReference type="SUPFAM" id="SSF54534">
    <property type="entry name" value="FKBP-like"/>
    <property type="match status" value="1"/>
</dbReference>
<dbReference type="InterPro" id="IPR036953">
    <property type="entry name" value="GreA/GreB_C_sf"/>
</dbReference>
<dbReference type="InterPro" id="IPR001437">
    <property type="entry name" value="Tscrpt_elong_fac_GreA/B_C"/>
</dbReference>
<dbReference type="GO" id="GO:0032784">
    <property type="term" value="P:regulation of DNA-templated transcription elongation"/>
    <property type="evidence" value="ECO:0007669"/>
    <property type="project" value="InterPro"/>
</dbReference>
<dbReference type="RefSeq" id="WP_147030959.1">
    <property type="nucleotide sequence ID" value="NZ_CP042436.1"/>
</dbReference>